<keyword evidence="3" id="KW-1185">Reference proteome</keyword>
<accession>A0A4R7AWB4</accession>
<keyword evidence="1" id="KW-0812">Transmembrane</keyword>
<dbReference type="OrthoDB" id="8589016at2"/>
<dbReference type="EMBL" id="SNZP01000018">
    <property type="protein sequence ID" value="TDR71654.1"/>
    <property type="molecule type" value="Genomic_DNA"/>
</dbReference>
<dbReference type="RefSeq" id="WP_133683856.1">
    <property type="nucleotide sequence ID" value="NZ_SNZP01000018.1"/>
</dbReference>
<feature type="transmembrane region" description="Helical" evidence="1">
    <location>
        <begin position="58"/>
        <end position="79"/>
    </location>
</feature>
<name>A0A4R7AWB4_9NEIS</name>
<evidence type="ECO:0000313" key="2">
    <source>
        <dbReference type="EMBL" id="TDR71654.1"/>
    </source>
</evidence>
<dbReference type="AlphaFoldDB" id="A0A4R7AWB4"/>
<reference evidence="2 3" key="1">
    <citation type="submission" date="2019-03" db="EMBL/GenBank/DDBJ databases">
        <title>Genomic Encyclopedia of Type Strains, Phase III (KMG-III): the genomes of soil and plant-associated and newly described type strains.</title>
        <authorList>
            <person name="Whitman W."/>
        </authorList>
    </citation>
    <scope>NUCLEOTIDE SEQUENCE [LARGE SCALE GENOMIC DNA]</scope>
    <source>
        <strain evidence="2 3">CECT 8976</strain>
    </source>
</reference>
<comment type="caution">
    <text evidence="2">The sequence shown here is derived from an EMBL/GenBank/DDBJ whole genome shotgun (WGS) entry which is preliminary data.</text>
</comment>
<sequence length="188" mass="20913">MSFPLLPSLFLLLMGGFWLFALWRVVASGNGISQACFVAGYFPLAIVIRLGRPSDLMAPIWAPFLYAYTWSGIAALFWAASQLRPTRRGLAVADTPPRMAAFYLALLVLHIDVALAAALSYDRALALYLMVPPAMAMLAMLLYLGFCRLTVRPERTMVNWGSLALLMLFPLAWFKLCEFAVPVVLRYS</sequence>
<keyword evidence="1" id="KW-1133">Transmembrane helix</keyword>
<protein>
    <submittedName>
        <fullName evidence="2">Uncharacterized protein</fullName>
    </submittedName>
</protein>
<organism evidence="2 3">
    <name type="scientific">Paludibacterium purpuratum</name>
    <dbReference type="NCBI Taxonomy" id="1144873"/>
    <lineage>
        <taxon>Bacteria</taxon>
        <taxon>Pseudomonadati</taxon>
        <taxon>Pseudomonadota</taxon>
        <taxon>Betaproteobacteria</taxon>
        <taxon>Neisseriales</taxon>
        <taxon>Chromobacteriaceae</taxon>
        <taxon>Paludibacterium</taxon>
    </lineage>
</organism>
<feature type="transmembrane region" description="Helical" evidence="1">
    <location>
        <begin position="6"/>
        <end position="23"/>
    </location>
</feature>
<feature type="transmembrane region" description="Helical" evidence="1">
    <location>
        <begin position="100"/>
        <end position="119"/>
    </location>
</feature>
<keyword evidence="1" id="KW-0472">Membrane</keyword>
<gene>
    <name evidence="2" type="ORF">DFP86_11866</name>
</gene>
<feature type="transmembrane region" description="Helical" evidence="1">
    <location>
        <begin position="35"/>
        <end position="52"/>
    </location>
</feature>
<evidence type="ECO:0000313" key="3">
    <source>
        <dbReference type="Proteomes" id="UP000295611"/>
    </source>
</evidence>
<evidence type="ECO:0000256" key="1">
    <source>
        <dbReference type="SAM" id="Phobius"/>
    </source>
</evidence>
<feature type="transmembrane region" description="Helical" evidence="1">
    <location>
        <begin position="125"/>
        <end position="146"/>
    </location>
</feature>
<proteinExistence type="predicted"/>
<feature type="transmembrane region" description="Helical" evidence="1">
    <location>
        <begin position="158"/>
        <end position="176"/>
    </location>
</feature>
<dbReference type="Proteomes" id="UP000295611">
    <property type="component" value="Unassembled WGS sequence"/>
</dbReference>